<protein>
    <submittedName>
        <fullName evidence="13">Multifunctional CCA protein</fullName>
    </submittedName>
</protein>
<evidence type="ECO:0000256" key="7">
    <source>
        <dbReference type="ARBA" id="ARBA00022800"/>
    </source>
</evidence>
<dbReference type="PANTHER" id="PTHR47545">
    <property type="entry name" value="MULTIFUNCTIONAL CCA PROTEIN"/>
    <property type="match status" value="1"/>
</dbReference>
<evidence type="ECO:0000256" key="2">
    <source>
        <dbReference type="ARBA" id="ARBA00022679"/>
    </source>
</evidence>
<dbReference type="InterPro" id="IPR050124">
    <property type="entry name" value="tRNA_CCA-adding_enzyme"/>
</dbReference>
<dbReference type="InterPro" id="IPR043519">
    <property type="entry name" value="NT_sf"/>
</dbReference>
<dbReference type="NCBIfam" id="TIGR00277">
    <property type="entry name" value="HDIG"/>
    <property type="match status" value="1"/>
</dbReference>
<keyword evidence="8" id="KW-0067">ATP-binding</keyword>
<dbReference type="Gene3D" id="1.10.246.80">
    <property type="match status" value="1"/>
</dbReference>
<dbReference type="Proteomes" id="UP000485562">
    <property type="component" value="Unassembled WGS sequence"/>
</dbReference>
<sequence length="462" mass="53394">MMKIKPETIVEQIKKFGKDNQITPYLVGGFLRDKFLRRRNHDIDIMVEKDALEFARNFAKAYRYPSPIFYGRFGTAMIEIEKNKIEFATARKESYNEQSRKPHVQPATVLEDLARRDFTINAMALNLITNEFIDPFGGKNDIRSRIIRTPIDPDKTFYDDPLRILRGIRFATIFNFTIEPDTKQAMKKNANRLLIVSQERIADEIIKIISAKIPSTGFFLLYETGILEIILPEVASLKEKKTHHPCKELFEHTLQVLDNTAKLTKSPALRIAALLHDIGKPKTLKVENGKVSFHRHEIVGAKACLKICDRLKLSQKDTEIISRIIKYHLRPHLLAKENPKDNALARFIREIGPDMKGLFIIAQADITSQNQKKVKQAREKILDLYERIKALNKKMRLARFKLAINGFDIMNILKIQPGKNVGNVKKKLEEMVLNGELHNKKTVLKKYLKEHCTLFISEEKQK</sequence>
<dbReference type="SUPFAM" id="SSF81891">
    <property type="entry name" value="Poly A polymerase C-terminal region-like"/>
    <property type="match status" value="1"/>
</dbReference>
<dbReference type="GO" id="GO:0046872">
    <property type="term" value="F:metal ion binding"/>
    <property type="evidence" value="ECO:0007669"/>
    <property type="project" value="UniProtKB-KW"/>
</dbReference>
<accession>A0A1V6CDI6</accession>
<dbReference type="InterPro" id="IPR032828">
    <property type="entry name" value="PolyA_RNA-bd"/>
</dbReference>
<comment type="similarity">
    <text evidence="11">Belongs to the tRNA nucleotidyltransferase/poly(A) polymerase family.</text>
</comment>
<dbReference type="AlphaFoldDB" id="A0A1V6CDI6"/>
<dbReference type="GO" id="GO:0008033">
    <property type="term" value="P:tRNA processing"/>
    <property type="evidence" value="ECO:0007669"/>
    <property type="project" value="UniProtKB-KW"/>
</dbReference>
<dbReference type="InterPro" id="IPR006675">
    <property type="entry name" value="HDIG_dom"/>
</dbReference>
<dbReference type="SUPFAM" id="SSF81301">
    <property type="entry name" value="Nucleotidyltransferase"/>
    <property type="match status" value="1"/>
</dbReference>
<evidence type="ECO:0000259" key="12">
    <source>
        <dbReference type="PROSITE" id="PS51831"/>
    </source>
</evidence>
<evidence type="ECO:0000256" key="10">
    <source>
        <dbReference type="ARBA" id="ARBA00022884"/>
    </source>
</evidence>
<dbReference type="CDD" id="cd05398">
    <property type="entry name" value="NT_ClassII-CCAase"/>
    <property type="match status" value="1"/>
</dbReference>
<keyword evidence="3" id="KW-0819">tRNA processing</keyword>
<evidence type="ECO:0000256" key="8">
    <source>
        <dbReference type="ARBA" id="ARBA00022840"/>
    </source>
</evidence>
<evidence type="ECO:0000256" key="4">
    <source>
        <dbReference type="ARBA" id="ARBA00022695"/>
    </source>
</evidence>
<keyword evidence="6" id="KW-0547">Nucleotide-binding</keyword>
<dbReference type="InterPro" id="IPR003607">
    <property type="entry name" value="HD/PDEase_dom"/>
</dbReference>
<dbReference type="PROSITE" id="PS51831">
    <property type="entry name" value="HD"/>
    <property type="match status" value="1"/>
</dbReference>
<dbReference type="EMBL" id="MWDQ01000026">
    <property type="protein sequence ID" value="OQB74940.1"/>
    <property type="molecule type" value="Genomic_DNA"/>
</dbReference>
<evidence type="ECO:0000256" key="3">
    <source>
        <dbReference type="ARBA" id="ARBA00022694"/>
    </source>
</evidence>
<evidence type="ECO:0000256" key="11">
    <source>
        <dbReference type="RuleBase" id="RU003953"/>
    </source>
</evidence>
<keyword evidence="9" id="KW-0460">Magnesium</keyword>
<dbReference type="GO" id="GO:0016779">
    <property type="term" value="F:nucleotidyltransferase activity"/>
    <property type="evidence" value="ECO:0007669"/>
    <property type="project" value="UniProtKB-KW"/>
</dbReference>
<comment type="caution">
    <text evidence="13">The sequence shown here is derived from an EMBL/GenBank/DDBJ whole genome shotgun (WGS) entry which is preliminary data.</text>
</comment>
<comment type="cofactor">
    <cofactor evidence="1">
        <name>Mg(2+)</name>
        <dbReference type="ChEBI" id="CHEBI:18420"/>
    </cofactor>
</comment>
<dbReference type="SMART" id="SM00471">
    <property type="entry name" value="HDc"/>
    <property type="match status" value="1"/>
</dbReference>
<dbReference type="Pfam" id="PF01966">
    <property type="entry name" value="HD"/>
    <property type="match status" value="1"/>
</dbReference>
<gene>
    <name evidence="13" type="primary">cca</name>
    <name evidence="13" type="ORF">BWX89_00298</name>
</gene>
<dbReference type="Gene3D" id="3.30.460.10">
    <property type="entry name" value="Beta Polymerase, domain 2"/>
    <property type="match status" value="1"/>
</dbReference>
<dbReference type="InterPro" id="IPR032810">
    <property type="entry name" value="CCA-adding_enz_C"/>
</dbReference>
<dbReference type="Pfam" id="PF01743">
    <property type="entry name" value="PolyA_pol"/>
    <property type="match status" value="1"/>
</dbReference>
<evidence type="ECO:0000256" key="1">
    <source>
        <dbReference type="ARBA" id="ARBA00001946"/>
    </source>
</evidence>
<dbReference type="CDD" id="cd09641">
    <property type="entry name" value="Cas3''_I"/>
    <property type="match status" value="1"/>
</dbReference>
<dbReference type="Gene3D" id="1.10.3090.10">
    <property type="entry name" value="cca-adding enzyme, domain 2"/>
    <property type="match status" value="1"/>
</dbReference>
<keyword evidence="5" id="KW-0479">Metal-binding</keyword>
<proteinExistence type="inferred from homology"/>
<dbReference type="GO" id="GO:0042245">
    <property type="term" value="P:RNA repair"/>
    <property type="evidence" value="ECO:0007669"/>
    <property type="project" value="UniProtKB-KW"/>
</dbReference>
<keyword evidence="7" id="KW-0692">RNA repair</keyword>
<dbReference type="PANTHER" id="PTHR47545:SF1">
    <property type="entry name" value="MULTIFUNCTIONAL CCA PROTEIN"/>
    <property type="match status" value="1"/>
</dbReference>
<dbReference type="InterPro" id="IPR006674">
    <property type="entry name" value="HD_domain"/>
</dbReference>
<keyword evidence="2 11" id="KW-0808">Transferase</keyword>
<dbReference type="GO" id="GO:0005524">
    <property type="term" value="F:ATP binding"/>
    <property type="evidence" value="ECO:0007669"/>
    <property type="project" value="UniProtKB-KW"/>
</dbReference>
<dbReference type="Pfam" id="PF13735">
    <property type="entry name" value="tRNA_NucTran2_2"/>
    <property type="match status" value="1"/>
</dbReference>
<reference evidence="13" key="1">
    <citation type="submission" date="2017-02" db="EMBL/GenBank/DDBJ databases">
        <title>Delving into the versatile metabolic prowess of the omnipresent phylum Bacteroidetes.</title>
        <authorList>
            <person name="Nobu M.K."/>
            <person name="Mei R."/>
            <person name="Narihiro T."/>
            <person name="Kuroda K."/>
            <person name="Liu W.-T."/>
        </authorList>
    </citation>
    <scope>NUCLEOTIDE SEQUENCE</scope>
    <source>
        <strain evidence="13">ADurb.Bin131</strain>
    </source>
</reference>
<feature type="domain" description="HD" evidence="12">
    <location>
        <begin position="249"/>
        <end position="391"/>
    </location>
</feature>
<dbReference type="GO" id="GO:0003723">
    <property type="term" value="F:RNA binding"/>
    <property type="evidence" value="ECO:0007669"/>
    <property type="project" value="UniProtKB-KW"/>
</dbReference>
<organism evidence="13">
    <name type="scientific">candidate division TA06 bacterium ADurb.Bin131</name>
    <dbReference type="NCBI Taxonomy" id="1852827"/>
    <lineage>
        <taxon>Bacteria</taxon>
        <taxon>Bacteria division TA06</taxon>
    </lineage>
</organism>
<keyword evidence="10 11" id="KW-0694">RNA-binding</keyword>
<evidence type="ECO:0000313" key="13">
    <source>
        <dbReference type="EMBL" id="OQB74940.1"/>
    </source>
</evidence>
<dbReference type="Pfam" id="PF12627">
    <property type="entry name" value="PolyA_pol_RNAbd"/>
    <property type="match status" value="1"/>
</dbReference>
<evidence type="ECO:0000256" key="6">
    <source>
        <dbReference type="ARBA" id="ARBA00022741"/>
    </source>
</evidence>
<name>A0A1V6CDI6_UNCT6</name>
<keyword evidence="4" id="KW-0548">Nucleotidyltransferase</keyword>
<evidence type="ECO:0000256" key="9">
    <source>
        <dbReference type="ARBA" id="ARBA00022842"/>
    </source>
</evidence>
<evidence type="ECO:0000256" key="5">
    <source>
        <dbReference type="ARBA" id="ARBA00022723"/>
    </source>
</evidence>
<dbReference type="InterPro" id="IPR002646">
    <property type="entry name" value="PolA_pol_head_dom"/>
</dbReference>